<protein>
    <submittedName>
        <fullName evidence="5">Tubulin--tyrosine ligase-like protein 12</fullName>
    </submittedName>
</protein>
<dbReference type="eggNOG" id="KOG2155">
    <property type="taxonomic scope" value="Eukaryota"/>
</dbReference>
<evidence type="ECO:0000259" key="3">
    <source>
        <dbReference type="Pfam" id="PF25556"/>
    </source>
</evidence>
<dbReference type="WBParaSite" id="Csp11.Scaffold562.g3948.t1">
    <property type="protein sequence ID" value="Csp11.Scaffold562.g3948.t1"/>
    <property type="gene ID" value="Csp11.Scaffold562.g3948"/>
</dbReference>
<keyword evidence="4" id="KW-1185">Reference proteome</keyword>
<evidence type="ECO:0000256" key="1">
    <source>
        <dbReference type="ARBA" id="ARBA00006820"/>
    </source>
</evidence>
<proteinExistence type="inferred from homology"/>
<feature type="domain" description="Tubulin--tyrosine ligase-like protein 12 SET-like" evidence="3">
    <location>
        <begin position="167"/>
        <end position="277"/>
    </location>
</feature>
<dbReference type="GO" id="GO:0005737">
    <property type="term" value="C:cytoplasm"/>
    <property type="evidence" value="ECO:0007669"/>
    <property type="project" value="TreeGrafter"/>
</dbReference>
<evidence type="ECO:0000313" key="4">
    <source>
        <dbReference type="Proteomes" id="UP000095282"/>
    </source>
</evidence>
<dbReference type="SUPFAM" id="SSF56059">
    <property type="entry name" value="Glutathione synthetase ATP-binding domain-like"/>
    <property type="match status" value="1"/>
</dbReference>
<feature type="region of interest" description="Disordered" evidence="2">
    <location>
        <begin position="132"/>
        <end position="152"/>
    </location>
</feature>
<accession>A0A1I7TA85</accession>
<comment type="similarity">
    <text evidence="1">Belongs to the tubulin--tyrosine ligase family.</text>
</comment>
<name>A0A1I7TA85_9PELO</name>
<organism evidence="4 5">
    <name type="scientific">Caenorhabditis tropicalis</name>
    <dbReference type="NCBI Taxonomy" id="1561998"/>
    <lineage>
        <taxon>Eukaryota</taxon>
        <taxon>Metazoa</taxon>
        <taxon>Ecdysozoa</taxon>
        <taxon>Nematoda</taxon>
        <taxon>Chromadorea</taxon>
        <taxon>Rhabditida</taxon>
        <taxon>Rhabditina</taxon>
        <taxon>Rhabditomorpha</taxon>
        <taxon>Rhabditoidea</taxon>
        <taxon>Rhabditidae</taxon>
        <taxon>Peloderinae</taxon>
        <taxon>Caenorhabditis</taxon>
    </lineage>
</organism>
<dbReference type="InterPro" id="IPR057954">
    <property type="entry name" value="SET_TTL12"/>
</dbReference>
<dbReference type="GO" id="GO:0019098">
    <property type="term" value="P:reproductive behavior"/>
    <property type="evidence" value="ECO:0007669"/>
    <property type="project" value="UniProtKB-ARBA"/>
</dbReference>
<dbReference type="Proteomes" id="UP000095282">
    <property type="component" value="Unplaced"/>
</dbReference>
<evidence type="ECO:0000313" key="5">
    <source>
        <dbReference type="WBParaSite" id="Csp11.Scaffold562.g3948.t1"/>
    </source>
</evidence>
<sequence>MSEERAGYPFSTFLDQHAGQLNASAVPPELWHHLYKKLSDQTFDAGDHFQIICEEDDENKKTLFVRALEDMHNNDEENIFLIDHFVSFSSDTARKCVETTEGLAEKLAGLFGIDTDSPCDDTAEKIETSIEKEEEEHARRLSNSDLQSGLPRHESVDARLSSYSVDDPKAELIEKVMKSLWKYAQTYSVSYQLENGEIEKKNVWYIMDDFGSRIRHSAAPNVRIIPFIFLPQNCAYSILFLTKPVTTDEEICMDWAANVITSQNPEWRKYMESPWASGDFSADSMTPAKPTLEYFTSGRNPDFLASHAQQETCQSAIFTSLGVLKGKKIKVYADDTQLTDHLKSHQIEYVDDWKKADVVWMIKHFHDYGDLSEQNPCAQINQFPFESCLTVKDLLAACAMRDPVKNDWYQLTYNLNTQLPEFVARFQNREKNGEHNVWIVKPWNLARGMEMTVTQDLNQIIRMVETGPKIVCEYIPRPLLFPRPDNKNNVKFDLRYIVFVNSLSPVTAYVYNRFWIRFAINQFSLSNFDDIETHFTVFNYSDKGKILQMKCEQFIEIIEKTYPKIQWNKVQTDINATIRKAIEAAAAEEAPRGVAPNVQSRAMYGVDIMLQEKSDVVKPTLLEINFMPDTTRACQYYPDFADTVFETLFLDEIDPTKVTPI</sequence>
<dbReference type="PANTHER" id="PTHR46088">
    <property type="entry name" value="TUBULIN--TYROSINE LIGASE-LIKE PROTEIN 12"/>
    <property type="match status" value="1"/>
</dbReference>
<dbReference type="Pfam" id="PF25556">
    <property type="entry name" value="SET_TTL"/>
    <property type="match status" value="1"/>
</dbReference>
<dbReference type="Pfam" id="PF03133">
    <property type="entry name" value="TTL"/>
    <property type="match status" value="1"/>
</dbReference>
<dbReference type="Gene3D" id="3.30.470.20">
    <property type="entry name" value="ATP-grasp fold, B domain"/>
    <property type="match status" value="1"/>
</dbReference>
<dbReference type="PANTHER" id="PTHR46088:SF1">
    <property type="entry name" value="TUBULIN--TYROSINE LIGASE-LIKE PROTEIN 12"/>
    <property type="match status" value="1"/>
</dbReference>
<dbReference type="AlphaFoldDB" id="A0A1I7TA85"/>
<dbReference type="InterPro" id="IPR027749">
    <property type="entry name" value="TTLL12"/>
</dbReference>
<dbReference type="PROSITE" id="PS51221">
    <property type="entry name" value="TTL"/>
    <property type="match status" value="1"/>
</dbReference>
<reference evidence="5" key="1">
    <citation type="submission" date="2016-11" db="UniProtKB">
        <authorList>
            <consortium name="WormBaseParasite"/>
        </authorList>
    </citation>
    <scope>IDENTIFICATION</scope>
</reference>
<dbReference type="STRING" id="1561998.A0A1I7TA85"/>
<dbReference type="InterPro" id="IPR004344">
    <property type="entry name" value="TTL/TTLL_fam"/>
</dbReference>
<evidence type="ECO:0000256" key="2">
    <source>
        <dbReference type="SAM" id="MobiDB-lite"/>
    </source>
</evidence>